<evidence type="ECO:0000256" key="1">
    <source>
        <dbReference type="SAM" id="Coils"/>
    </source>
</evidence>
<name>A0A0S4KKF5_BODSA</name>
<dbReference type="AlphaFoldDB" id="A0A0S4KKF5"/>
<evidence type="ECO:0000313" key="3">
    <source>
        <dbReference type="EMBL" id="CUI15074.1"/>
    </source>
</evidence>
<keyword evidence="4" id="KW-1185">Reference proteome</keyword>
<feature type="coiled-coil region" evidence="1">
    <location>
        <begin position="54"/>
        <end position="81"/>
    </location>
</feature>
<evidence type="ECO:0000313" key="4">
    <source>
        <dbReference type="Proteomes" id="UP000051952"/>
    </source>
</evidence>
<sequence>MNSSATEDLRALVETVEMLQSSERKLKAKLSVFDQQLLTKEAEIESLRMLPNENILLREENHQLRERIRELEQTTSRAVELGSLGSESQTQLQVKLQAFQRHNHYLQGELALKESKIRTLQEKVDIVSEEIHQKDRRCSLLVEKLRQHSIDPSSATSITGSAILGHSNQIQVPEEMYAQMKQKVSNQTSAMELLQERVETLQEDHQRRELLVEALHRENAALRQSVSRLIAQVNGTASMALAAAAAGNQFSDHAALMASPGGAEKLRAYRTAKSGGGGLQRRAPSPPVE</sequence>
<accession>A0A0S4KKF5</accession>
<feature type="coiled-coil region" evidence="1">
    <location>
        <begin position="177"/>
        <end position="232"/>
    </location>
</feature>
<dbReference type="VEuPathDB" id="TriTrypDB:BSAL_22835"/>
<dbReference type="Proteomes" id="UP000051952">
    <property type="component" value="Unassembled WGS sequence"/>
</dbReference>
<reference evidence="4" key="1">
    <citation type="submission" date="2015-09" db="EMBL/GenBank/DDBJ databases">
        <authorList>
            <consortium name="Pathogen Informatics"/>
        </authorList>
    </citation>
    <scope>NUCLEOTIDE SEQUENCE [LARGE SCALE GENOMIC DNA]</scope>
    <source>
        <strain evidence="4">Lake Konstanz</strain>
    </source>
</reference>
<dbReference type="OrthoDB" id="243515at2759"/>
<evidence type="ECO:0000256" key="2">
    <source>
        <dbReference type="SAM" id="MobiDB-lite"/>
    </source>
</evidence>
<feature type="coiled-coil region" evidence="1">
    <location>
        <begin position="110"/>
        <end position="137"/>
    </location>
</feature>
<feature type="region of interest" description="Disordered" evidence="2">
    <location>
        <begin position="267"/>
        <end position="289"/>
    </location>
</feature>
<dbReference type="EMBL" id="CYKH01001760">
    <property type="protein sequence ID" value="CUI15074.1"/>
    <property type="molecule type" value="Genomic_DNA"/>
</dbReference>
<dbReference type="OMA" id="RENIMVL"/>
<keyword evidence="1" id="KW-0175">Coiled coil</keyword>
<protein>
    <submittedName>
        <fullName evidence="3">Uncharacterized protein</fullName>
    </submittedName>
</protein>
<organism evidence="3 4">
    <name type="scientific">Bodo saltans</name>
    <name type="common">Flagellated protozoan</name>
    <dbReference type="NCBI Taxonomy" id="75058"/>
    <lineage>
        <taxon>Eukaryota</taxon>
        <taxon>Discoba</taxon>
        <taxon>Euglenozoa</taxon>
        <taxon>Kinetoplastea</taxon>
        <taxon>Metakinetoplastina</taxon>
        <taxon>Eubodonida</taxon>
        <taxon>Bodonidae</taxon>
        <taxon>Bodo</taxon>
    </lineage>
</organism>
<proteinExistence type="predicted"/>
<gene>
    <name evidence="3" type="ORF">BSAL_22835</name>
</gene>